<evidence type="ECO:0000313" key="4">
    <source>
        <dbReference type="EMBL" id="EXJ16340.1"/>
    </source>
</evidence>
<dbReference type="PROSITE" id="PS51832">
    <property type="entry name" value="HD_GYP"/>
    <property type="match status" value="1"/>
</dbReference>
<dbReference type="GO" id="GO:0000160">
    <property type="term" value="P:phosphorelay signal transduction system"/>
    <property type="evidence" value="ECO:0007669"/>
    <property type="project" value="InterPro"/>
</dbReference>
<feature type="domain" description="Response regulatory" evidence="2">
    <location>
        <begin position="3"/>
        <end position="119"/>
    </location>
</feature>
<dbReference type="eggNOG" id="COG3437">
    <property type="taxonomic scope" value="Bacteria"/>
</dbReference>
<dbReference type="STRING" id="1249627.D779_0274"/>
<protein>
    <submittedName>
        <fullName evidence="4">Response regulator receiver:Metal-dependent phosphohydrolase</fullName>
    </submittedName>
</protein>
<dbReference type="OrthoDB" id="9802066at2"/>
<dbReference type="PATRIC" id="fig|1249627.3.peg.871"/>
<dbReference type="EMBL" id="AONC01000012">
    <property type="protein sequence ID" value="EXJ16340.1"/>
    <property type="molecule type" value="Genomic_DNA"/>
</dbReference>
<dbReference type="InterPro" id="IPR011006">
    <property type="entry name" value="CheY-like_superfamily"/>
</dbReference>
<dbReference type="SMART" id="SM00448">
    <property type="entry name" value="REC"/>
    <property type="match status" value="1"/>
</dbReference>
<proteinExistence type="predicted"/>
<dbReference type="Pfam" id="PF13487">
    <property type="entry name" value="HD_5"/>
    <property type="match status" value="1"/>
</dbReference>
<reference evidence="4 5" key="1">
    <citation type="submission" date="2012-11" db="EMBL/GenBank/DDBJ databases">
        <title>Genome assembly of Thiorhodococcus sp. AK35.</title>
        <authorList>
            <person name="Nupur N."/>
            <person name="Khatri I."/>
            <person name="Subramanian S."/>
            <person name="Pinnaka A."/>
        </authorList>
    </citation>
    <scope>NUCLEOTIDE SEQUENCE [LARGE SCALE GENOMIC DNA]</scope>
    <source>
        <strain evidence="4 5">AK35</strain>
    </source>
</reference>
<name>W9W189_9GAMM</name>
<accession>W9W189</accession>
<dbReference type="RefSeq" id="WP_052347819.1">
    <property type="nucleotide sequence ID" value="NZ_AONC01000012.1"/>
</dbReference>
<dbReference type="Gene3D" id="3.40.50.2300">
    <property type="match status" value="1"/>
</dbReference>
<dbReference type="GO" id="GO:0008081">
    <property type="term" value="F:phosphoric diester hydrolase activity"/>
    <property type="evidence" value="ECO:0007669"/>
    <property type="project" value="UniProtKB-ARBA"/>
</dbReference>
<dbReference type="InterPro" id="IPR001789">
    <property type="entry name" value="Sig_transdc_resp-reg_receiver"/>
</dbReference>
<dbReference type="PANTHER" id="PTHR45228:SF5">
    <property type="entry name" value="CYCLIC DI-GMP PHOSPHODIESTERASE VC_1348-RELATED"/>
    <property type="match status" value="1"/>
</dbReference>
<dbReference type="InterPro" id="IPR003607">
    <property type="entry name" value="HD/PDEase_dom"/>
</dbReference>
<feature type="domain" description="HD-GYP" evidence="3">
    <location>
        <begin position="146"/>
        <end position="357"/>
    </location>
</feature>
<dbReference type="Proteomes" id="UP000019460">
    <property type="component" value="Unassembled WGS sequence"/>
</dbReference>
<evidence type="ECO:0000313" key="5">
    <source>
        <dbReference type="Proteomes" id="UP000019460"/>
    </source>
</evidence>
<sequence length="368" mass="40827">MPTILIVDDTAANLEILSELLSPEHVVRAVRSGERALRAAQSTPRPDLILLDIMMPEMDGYEVLRRLKTEPATADIPVIFVTALDTVANEMQGLELGAVDYVAKPIRPAILMARVRTHLELAALRRQLRERDVQLEFEIGRRRAESRLAQDVGIRALAHLAEIRDPGVTGHLRRIPSYLRSLAVPLRSHPRFSGFLSDDNLNTLVRSSTLYDIGKVGVPDRILLKPGKLDPAEWEITKAHTRLGRDAIEMAEMEDERSPGFLNMAKDVALHHHERWDGSGYPDGLAEDEIPISARMMALADVFDALISDRVYKAASSFAEGVDIVRDGRGSQFDPAVVDAFLDQLDDFAAIASRRHPGHAASNDLLTH</sequence>
<keyword evidence="4" id="KW-0378">Hydrolase</keyword>
<keyword evidence="1" id="KW-0597">Phosphoprotein</keyword>
<evidence type="ECO:0000259" key="2">
    <source>
        <dbReference type="PROSITE" id="PS50110"/>
    </source>
</evidence>
<evidence type="ECO:0000256" key="1">
    <source>
        <dbReference type="PROSITE-ProRule" id="PRU00169"/>
    </source>
</evidence>
<dbReference type="SUPFAM" id="SSF52172">
    <property type="entry name" value="CheY-like"/>
    <property type="match status" value="1"/>
</dbReference>
<dbReference type="InterPro" id="IPR037522">
    <property type="entry name" value="HD_GYP_dom"/>
</dbReference>
<dbReference type="Pfam" id="PF00072">
    <property type="entry name" value="Response_reg"/>
    <property type="match status" value="1"/>
</dbReference>
<gene>
    <name evidence="4" type="ORF">D779_0274</name>
</gene>
<dbReference type="CDD" id="cd19920">
    <property type="entry name" value="REC_PA4781-like"/>
    <property type="match status" value="1"/>
</dbReference>
<evidence type="ECO:0000259" key="3">
    <source>
        <dbReference type="PROSITE" id="PS51832"/>
    </source>
</evidence>
<dbReference type="SUPFAM" id="SSF109604">
    <property type="entry name" value="HD-domain/PDEase-like"/>
    <property type="match status" value="1"/>
</dbReference>
<dbReference type="PROSITE" id="PS50110">
    <property type="entry name" value="RESPONSE_REGULATORY"/>
    <property type="match status" value="1"/>
</dbReference>
<dbReference type="PANTHER" id="PTHR45228">
    <property type="entry name" value="CYCLIC DI-GMP PHOSPHODIESTERASE TM_0186-RELATED"/>
    <property type="match status" value="1"/>
</dbReference>
<organism evidence="4 5">
    <name type="scientific">Imhoffiella purpurea</name>
    <dbReference type="NCBI Taxonomy" id="1249627"/>
    <lineage>
        <taxon>Bacteria</taxon>
        <taxon>Pseudomonadati</taxon>
        <taxon>Pseudomonadota</taxon>
        <taxon>Gammaproteobacteria</taxon>
        <taxon>Chromatiales</taxon>
        <taxon>Chromatiaceae</taxon>
        <taxon>Imhoffiella</taxon>
    </lineage>
</organism>
<comment type="caution">
    <text evidence="4">The sequence shown here is derived from an EMBL/GenBank/DDBJ whole genome shotgun (WGS) entry which is preliminary data.</text>
</comment>
<feature type="modified residue" description="4-aspartylphosphate" evidence="1">
    <location>
        <position position="52"/>
    </location>
</feature>
<dbReference type="AlphaFoldDB" id="W9W189"/>
<dbReference type="CDD" id="cd00077">
    <property type="entry name" value="HDc"/>
    <property type="match status" value="1"/>
</dbReference>
<dbReference type="InterPro" id="IPR052020">
    <property type="entry name" value="Cyclic_di-GMP/3'3'-cGAMP_PDE"/>
</dbReference>
<keyword evidence="5" id="KW-1185">Reference proteome</keyword>
<dbReference type="Gene3D" id="1.10.3210.10">
    <property type="entry name" value="Hypothetical protein af1432"/>
    <property type="match status" value="1"/>
</dbReference>